<dbReference type="GO" id="GO:0005737">
    <property type="term" value="C:cytoplasm"/>
    <property type="evidence" value="ECO:0007669"/>
    <property type="project" value="UniProtKB-ARBA"/>
</dbReference>
<name>A0A3S2Q7B6_ORYJA</name>
<reference evidence="2 3" key="1">
    <citation type="submission" date="2018-11" db="EMBL/GenBank/DDBJ databases">
        <authorList>
            <person name="Lopez-Roques C."/>
            <person name="Donnadieu C."/>
            <person name="Bouchez O."/>
            <person name="Klopp C."/>
            <person name="Cabau C."/>
            <person name="Zahm M."/>
        </authorList>
    </citation>
    <scope>NUCLEOTIDE SEQUENCE [LARGE SCALE GENOMIC DNA]</scope>
    <source>
        <strain evidence="2">RS831</strain>
        <tissue evidence="2">Whole body</tissue>
    </source>
</reference>
<dbReference type="PANTHER" id="PTHR12125:SF11">
    <property type="entry name" value="F-BOX ONLY PROTEIN 2"/>
    <property type="match status" value="1"/>
</dbReference>
<dbReference type="Pfam" id="PF04300">
    <property type="entry name" value="FBA"/>
    <property type="match status" value="1"/>
</dbReference>
<evidence type="ECO:0000313" key="3">
    <source>
        <dbReference type="Proteomes" id="UP000283210"/>
    </source>
</evidence>
<dbReference type="SUPFAM" id="SSF49785">
    <property type="entry name" value="Galactose-binding domain-like"/>
    <property type="match status" value="1"/>
</dbReference>
<dbReference type="OMA" id="ADCGCAY"/>
<evidence type="ECO:0000259" key="1">
    <source>
        <dbReference type="PROSITE" id="PS51114"/>
    </source>
</evidence>
<dbReference type="InterPro" id="IPR039752">
    <property type="entry name" value="F-box_only"/>
</dbReference>
<dbReference type="EMBL" id="CM012441">
    <property type="protein sequence ID" value="RVE72417.1"/>
    <property type="molecule type" value="Genomic_DNA"/>
</dbReference>
<dbReference type="OrthoDB" id="1107553at2759"/>
<dbReference type="SMART" id="SM01198">
    <property type="entry name" value="FBA"/>
    <property type="match status" value="1"/>
</dbReference>
<dbReference type="FunFam" id="2.60.120.260:FF:000012">
    <property type="entry name" value="F-box only protein 2"/>
    <property type="match status" value="1"/>
</dbReference>
<reference evidence="2 3" key="2">
    <citation type="submission" date="2019-01" db="EMBL/GenBank/DDBJ databases">
        <title>A chromosome length genome reference of the Java medaka (oryzias javanicus).</title>
        <authorList>
            <person name="Herpin A."/>
            <person name="Takehana Y."/>
            <person name="Naruse K."/>
            <person name="Ansai S."/>
            <person name="Kawaguchi M."/>
        </authorList>
    </citation>
    <scope>NUCLEOTIDE SEQUENCE [LARGE SCALE GENOMIC DNA]</scope>
    <source>
        <strain evidence="2">RS831</strain>
        <tissue evidence="2">Whole body</tissue>
    </source>
</reference>
<dbReference type="GO" id="GO:0036503">
    <property type="term" value="P:ERAD pathway"/>
    <property type="evidence" value="ECO:0007669"/>
    <property type="project" value="TreeGrafter"/>
</dbReference>
<dbReference type="InterPro" id="IPR008979">
    <property type="entry name" value="Galactose-bd-like_sf"/>
</dbReference>
<dbReference type="GO" id="GO:0019005">
    <property type="term" value="C:SCF ubiquitin ligase complex"/>
    <property type="evidence" value="ECO:0007669"/>
    <property type="project" value="TreeGrafter"/>
</dbReference>
<accession>A0A3S2Q7B6</accession>
<dbReference type="Gene3D" id="2.60.120.260">
    <property type="entry name" value="Galactose-binding domain-like"/>
    <property type="match status" value="1"/>
</dbReference>
<protein>
    <recommendedName>
        <fullName evidence="1">FBA domain-containing protein</fullName>
    </recommendedName>
</protein>
<keyword evidence="3" id="KW-1185">Reference proteome</keyword>
<dbReference type="InterPro" id="IPR007397">
    <property type="entry name" value="F-box-assoc_dom"/>
</dbReference>
<proteinExistence type="predicted"/>
<sequence>MPRNLLMNPCGEDDLKFWELVDNEGDGWKVEDMQGDDGQDIRDGEVKKYFATSFDFCSKKQVIDLLTEDYTSEQLDAQPEVTVEDWFCSRRDCGCKYQLAVSLLDKNGVILQVFLPERVVIDPEKDDGSWKQIKHTFSGYGPGLRFISFEHGGKDTKYWKGWYGVRVTGSSVTINL</sequence>
<dbReference type="PANTHER" id="PTHR12125">
    <property type="entry name" value="F-BOX ONLY PROTEIN 6-LIKE PROTEIN"/>
    <property type="match status" value="1"/>
</dbReference>
<gene>
    <name evidence="2" type="ORF">OJAV_G00042730</name>
</gene>
<dbReference type="GO" id="GO:0031146">
    <property type="term" value="P:SCF-dependent proteasomal ubiquitin-dependent protein catabolic process"/>
    <property type="evidence" value="ECO:0007669"/>
    <property type="project" value="TreeGrafter"/>
</dbReference>
<feature type="domain" description="FBA" evidence="1">
    <location>
        <begin position="1"/>
        <end position="176"/>
    </location>
</feature>
<dbReference type="PROSITE" id="PS51114">
    <property type="entry name" value="FBA"/>
    <property type="match status" value="1"/>
</dbReference>
<organism evidence="2 3">
    <name type="scientific">Oryzias javanicus</name>
    <name type="common">Javanese ricefish</name>
    <name type="synonym">Aplocheilus javanicus</name>
    <dbReference type="NCBI Taxonomy" id="123683"/>
    <lineage>
        <taxon>Eukaryota</taxon>
        <taxon>Metazoa</taxon>
        <taxon>Chordata</taxon>
        <taxon>Craniata</taxon>
        <taxon>Vertebrata</taxon>
        <taxon>Euteleostomi</taxon>
        <taxon>Actinopterygii</taxon>
        <taxon>Neopterygii</taxon>
        <taxon>Teleostei</taxon>
        <taxon>Neoteleostei</taxon>
        <taxon>Acanthomorphata</taxon>
        <taxon>Ovalentaria</taxon>
        <taxon>Atherinomorphae</taxon>
        <taxon>Beloniformes</taxon>
        <taxon>Adrianichthyidae</taxon>
        <taxon>Oryziinae</taxon>
        <taxon>Oryzias</taxon>
    </lineage>
</organism>
<dbReference type="Proteomes" id="UP000283210">
    <property type="component" value="Chromosome 5"/>
</dbReference>
<evidence type="ECO:0000313" key="2">
    <source>
        <dbReference type="EMBL" id="RVE72417.1"/>
    </source>
</evidence>
<dbReference type="GO" id="GO:0006516">
    <property type="term" value="P:glycoprotein catabolic process"/>
    <property type="evidence" value="ECO:0007669"/>
    <property type="project" value="TreeGrafter"/>
</dbReference>
<dbReference type="GO" id="GO:0061630">
    <property type="term" value="F:ubiquitin protein ligase activity"/>
    <property type="evidence" value="ECO:0007669"/>
    <property type="project" value="TreeGrafter"/>
</dbReference>
<dbReference type="AlphaFoldDB" id="A0A3S2Q7B6"/>